<dbReference type="PANTHER" id="PTHR30213:SF0">
    <property type="entry name" value="UPF0761 MEMBRANE PROTEIN YIHY"/>
    <property type="match status" value="1"/>
</dbReference>
<evidence type="ECO:0000313" key="8">
    <source>
        <dbReference type="Proteomes" id="UP001180840"/>
    </source>
</evidence>
<evidence type="ECO:0000256" key="5">
    <source>
        <dbReference type="ARBA" id="ARBA00023136"/>
    </source>
</evidence>
<feature type="transmembrane region" description="Helical" evidence="6">
    <location>
        <begin position="233"/>
        <end position="254"/>
    </location>
</feature>
<evidence type="ECO:0000256" key="3">
    <source>
        <dbReference type="ARBA" id="ARBA00022692"/>
    </source>
</evidence>
<keyword evidence="3 6" id="KW-0812">Transmembrane</keyword>
<keyword evidence="4 6" id="KW-1133">Transmembrane helix</keyword>
<dbReference type="EMBL" id="JAVDXZ010000001">
    <property type="protein sequence ID" value="MDR7329911.1"/>
    <property type="molecule type" value="Genomic_DNA"/>
</dbReference>
<gene>
    <name evidence="7" type="ORF">J2S39_001587</name>
</gene>
<dbReference type="RefSeq" id="WP_290195118.1">
    <property type="nucleotide sequence ID" value="NZ_CP047654.1"/>
</dbReference>
<dbReference type="Proteomes" id="UP001180840">
    <property type="component" value="Unassembled WGS sequence"/>
</dbReference>
<sequence length="356" mass="39222">MTVRKKTRLTFGDRRYILRRAFLSFWLGPGIDNGAKLTFFSILAFAPTILAIYAIGTLILANNWALVIQTTGDFIATYVPPDYRNLAGDVVEMVVGTRTEGLISLVISVAVSLFSASGYVRAFARTANQAYGVTEGRNPVRLWGSMVLVTAVQIIGVVAVIAALTVNEPLVETLLRPVAGPLGIQGAVNFLTENFLPVWAWLRWPVMVVIIVLLIDVLYFFTPNLRAPRIRWLSTGSAFATTGIAAVGAVFFVYLRYFTGLSPYGVLGSVLAVIFTLWAMNIIVVFGLMIDVESERVRQLRQGHAFESEFDLPLRGRKGVEFQDRVRTSLVEQARDIRTSMEGQPAGKREGGEPRG</sequence>
<dbReference type="PANTHER" id="PTHR30213">
    <property type="entry name" value="INNER MEMBRANE PROTEIN YHJD"/>
    <property type="match status" value="1"/>
</dbReference>
<dbReference type="PIRSF" id="PIRSF035875">
    <property type="entry name" value="RNase_BN"/>
    <property type="match status" value="1"/>
</dbReference>
<feature type="transmembrane region" description="Helical" evidence="6">
    <location>
        <begin position="201"/>
        <end position="221"/>
    </location>
</feature>
<comment type="subcellular location">
    <subcellularLocation>
        <location evidence="1">Cell membrane</location>
        <topology evidence="1">Multi-pass membrane protein</topology>
    </subcellularLocation>
</comment>
<keyword evidence="2" id="KW-1003">Cell membrane</keyword>
<feature type="transmembrane region" description="Helical" evidence="6">
    <location>
        <begin position="142"/>
        <end position="166"/>
    </location>
</feature>
<feature type="transmembrane region" description="Helical" evidence="6">
    <location>
        <begin position="37"/>
        <end position="61"/>
    </location>
</feature>
<reference evidence="7" key="1">
    <citation type="submission" date="2023-07" db="EMBL/GenBank/DDBJ databases">
        <title>Sequencing the genomes of 1000 actinobacteria strains.</title>
        <authorList>
            <person name="Klenk H.-P."/>
        </authorList>
    </citation>
    <scope>NUCLEOTIDE SEQUENCE</scope>
    <source>
        <strain evidence="7">DSM 107476</strain>
    </source>
</reference>
<name>A0ABU1ZYA5_9CORY</name>
<comment type="caution">
    <text evidence="7">The sequence shown here is derived from an EMBL/GenBank/DDBJ whole genome shotgun (WGS) entry which is preliminary data.</text>
</comment>
<organism evidence="7 8">
    <name type="scientific">Corynebacterium guangdongense</name>
    <dbReference type="NCBI Taxonomy" id="1783348"/>
    <lineage>
        <taxon>Bacteria</taxon>
        <taxon>Bacillati</taxon>
        <taxon>Actinomycetota</taxon>
        <taxon>Actinomycetes</taxon>
        <taxon>Mycobacteriales</taxon>
        <taxon>Corynebacteriaceae</taxon>
        <taxon>Corynebacterium</taxon>
    </lineage>
</organism>
<evidence type="ECO:0000256" key="1">
    <source>
        <dbReference type="ARBA" id="ARBA00004651"/>
    </source>
</evidence>
<feature type="transmembrane region" description="Helical" evidence="6">
    <location>
        <begin position="266"/>
        <end position="290"/>
    </location>
</feature>
<keyword evidence="8" id="KW-1185">Reference proteome</keyword>
<evidence type="ECO:0000256" key="6">
    <source>
        <dbReference type="SAM" id="Phobius"/>
    </source>
</evidence>
<accession>A0ABU1ZYA5</accession>
<dbReference type="Pfam" id="PF03631">
    <property type="entry name" value="Virul_fac_BrkB"/>
    <property type="match status" value="1"/>
</dbReference>
<evidence type="ECO:0000256" key="2">
    <source>
        <dbReference type="ARBA" id="ARBA00022475"/>
    </source>
</evidence>
<dbReference type="InterPro" id="IPR017039">
    <property type="entry name" value="Virul_fac_BrkB"/>
</dbReference>
<keyword evidence="5 6" id="KW-0472">Membrane</keyword>
<feature type="transmembrane region" description="Helical" evidence="6">
    <location>
        <begin position="102"/>
        <end position="122"/>
    </location>
</feature>
<proteinExistence type="predicted"/>
<evidence type="ECO:0000256" key="4">
    <source>
        <dbReference type="ARBA" id="ARBA00022989"/>
    </source>
</evidence>
<protein>
    <submittedName>
        <fullName evidence="7">Membrane protein</fullName>
    </submittedName>
</protein>
<evidence type="ECO:0000313" key="7">
    <source>
        <dbReference type="EMBL" id="MDR7329911.1"/>
    </source>
</evidence>